<comment type="subcellular location">
    <subcellularLocation>
        <location evidence="1">Cell outer membrane</location>
        <topology evidence="1">Multi-pass membrane protein</topology>
    </subcellularLocation>
</comment>
<dbReference type="InterPro" id="IPR039426">
    <property type="entry name" value="TonB-dep_rcpt-like"/>
</dbReference>
<dbReference type="InterPro" id="IPR036942">
    <property type="entry name" value="Beta-barrel_TonB_sf"/>
</dbReference>
<evidence type="ECO:0000256" key="2">
    <source>
        <dbReference type="ARBA" id="ARBA00022448"/>
    </source>
</evidence>
<feature type="signal peptide" evidence="10">
    <location>
        <begin position="1"/>
        <end position="33"/>
    </location>
</feature>
<dbReference type="PANTHER" id="PTHR30069">
    <property type="entry name" value="TONB-DEPENDENT OUTER MEMBRANE RECEPTOR"/>
    <property type="match status" value="1"/>
</dbReference>
<dbReference type="Gene3D" id="2.40.170.20">
    <property type="entry name" value="TonB-dependent receptor, beta-barrel domain"/>
    <property type="match status" value="1"/>
</dbReference>
<evidence type="ECO:0000256" key="5">
    <source>
        <dbReference type="ARBA" id="ARBA00022729"/>
    </source>
</evidence>
<dbReference type="Gene3D" id="2.170.130.10">
    <property type="entry name" value="TonB-dependent receptor, plug domain"/>
    <property type="match status" value="1"/>
</dbReference>
<dbReference type="Pfam" id="PF13715">
    <property type="entry name" value="CarbopepD_reg_2"/>
    <property type="match status" value="1"/>
</dbReference>
<protein>
    <submittedName>
        <fullName evidence="12">Outer membrane receptor protein involved in Fe transport</fullName>
    </submittedName>
</protein>
<accession>A0ABX0X978</accession>
<gene>
    <name evidence="12" type="ORF">GGR27_000818</name>
</gene>
<keyword evidence="13" id="KW-1185">Reference proteome</keyword>
<evidence type="ECO:0000256" key="7">
    <source>
        <dbReference type="ARBA" id="ARBA00023136"/>
    </source>
</evidence>
<name>A0ABX0X978_9BACT</name>
<keyword evidence="2" id="KW-0813">Transport</keyword>
<keyword evidence="3" id="KW-1134">Transmembrane beta strand</keyword>
<comment type="caution">
    <text evidence="12">The sequence shown here is derived from an EMBL/GenBank/DDBJ whole genome shotgun (WGS) entry which is preliminary data.</text>
</comment>
<evidence type="ECO:0000256" key="3">
    <source>
        <dbReference type="ARBA" id="ARBA00022452"/>
    </source>
</evidence>
<organism evidence="12 13">
    <name type="scientific">Neolewinella antarctica</name>
    <dbReference type="NCBI Taxonomy" id="442734"/>
    <lineage>
        <taxon>Bacteria</taxon>
        <taxon>Pseudomonadati</taxon>
        <taxon>Bacteroidota</taxon>
        <taxon>Saprospiria</taxon>
        <taxon>Saprospirales</taxon>
        <taxon>Lewinellaceae</taxon>
        <taxon>Neolewinella</taxon>
    </lineage>
</organism>
<feature type="domain" description="TonB-dependent receptor-like beta-barrel" evidence="11">
    <location>
        <begin position="266"/>
        <end position="718"/>
    </location>
</feature>
<dbReference type="InterPro" id="IPR008969">
    <property type="entry name" value="CarboxyPept-like_regulatory"/>
</dbReference>
<dbReference type="SUPFAM" id="SSF49464">
    <property type="entry name" value="Carboxypeptidase regulatory domain-like"/>
    <property type="match status" value="1"/>
</dbReference>
<dbReference type="PANTHER" id="PTHR30069:SF29">
    <property type="entry name" value="HEMOGLOBIN AND HEMOGLOBIN-HAPTOGLOBIN-BINDING PROTEIN 1-RELATED"/>
    <property type="match status" value="1"/>
</dbReference>
<keyword evidence="7" id="KW-0472">Membrane</keyword>
<evidence type="ECO:0000256" key="9">
    <source>
        <dbReference type="ARBA" id="ARBA00023237"/>
    </source>
</evidence>
<evidence type="ECO:0000256" key="1">
    <source>
        <dbReference type="ARBA" id="ARBA00004571"/>
    </source>
</evidence>
<evidence type="ECO:0000256" key="6">
    <source>
        <dbReference type="ARBA" id="ARBA00023077"/>
    </source>
</evidence>
<dbReference type="InterPro" id="IPR037066">
    <property type="entry name" value="Plug_dom_sf"/>
</dbReference>
<dbReference type="Gene3D" id="2.60.40.1120">
    <property type="entry name" value="Carboxypeptidase-like, regulatory domain"/>
    <property type="match status" value="1"/>
</dbReference>
<keyword evidence="9" id="KW-0998">Cell outer membrane</keyword>
<evidence type="ECO:0000313" key="12">
    <source>
        <dbReference type="EMBL" id="NJC25337.1"/>
    </source>
</evidence>
<dbReference type="RefSeq" id="WP_168036093.1">
    <property type="nucleotide sequence ID" value="NZ_JAATJH010000001.1"/>
</dbReference>
<evidence type="ECO:0000259" key="11">
    <source>
        <dbReference type="Pfam" id="PF00593"/>
    </source>
</evidence>
<feature type="chain" id="PRO_5046521646" evidence="10">
    <location>
        <begin position="34"/>
        <end position="762"/>
    </location>
</feature>
<dbReference type="Pfam" id="PF00593">
    <property type="entry name" value="TonB_dep_Rec_b-barrel"/>
    <property type="match status" value="1"/>
</dbReference>
<evidence type="ECO:0000256" key="4">
    <source>
        <dbReference type="ARBA" id="ARBA00022692"/>
    </source>
</evidence>
<evidence type="ECO:0000256" key="10">
    <source>
        <dbReference type="SAM" id="SignalP"/>
    </source>
</evidence>
<sequence>MFKIIANCQLRWHPRPRILPLFILLCLPFFALAQVQGKVVDADDYPLAGATVTWGDGTGTTVELDGSFTLPEVAGQHHFTISYLGFTPQSFHVGELNLPLTVILLEAASTLGDVTVTARDNGNSASVLKTRNIESISSKELRKAPCCSLAESFENSAVVDLTYGDPLTGRREIQMLGLRGNYTQITLEKRPMLDGLASPYALDLIPGPWVQGIQIGKGSGSLESGAQGMTGEINTELIKPVNGPKLYLNAFAGSQGRGEINVLGNKQIAENLYLGGAAHGSFTGGNQDFDDDGFRDMPNRQTGVGMVRLFKNGGGNWEGQWNALGAYDRREGGQTDLPGGRPDGYQINQDNRRFEVWGKTGFFGFNKPHQSLGTIYSASFHQLENVYGEKRHRGEQQSFYFNGLYQTRIANDQHLVTTGITARSDRFDEFLNEQDFSRGENTVGAFGEYTFNWEEDRTGAPYRAFTAIVGLRVEEHNLGGTQISPRLNLKYNPSEQFAVRASAGRGWRSPNLLVDNLNWLPSSRRVTLDRRESIDADGAGFIGLEKAWNYGTNVTGHVDVGDRELEFVLDAYRTVFTDQIIVDAEQDFRTLRLYQLDGVSRANSLLASLNYEIFPLVDVKLAYKYNDVKQTYREGGLREVPLTPKHRYLATIGYDGARIKAHLNYQYVGEQRLIDFGNLPATVEVTQPQRSPGFGLLSAQFTYVANAKTELYFGGENLTNNRQANAVIGADAPLTGDYFDATQVYKPIFGTMAFIGVRYTVE</sequence>
<keyword evidence="8 12" id="KW-0675">Receptor</keyword>
<proteinExistence type="predicted"/>
<evidence type="ECO:0000313" key="13">
    <source>
        <dbReference type="Proteomes" id="UP000770785"/>
    </source>
</evidence>
<keyword evidence="6" id="KW-0798">TonB box</keyword>
<dbReference type="Proteomes" id="UP000770785">
    <property type="component" value="Unassembled WGS sequence"/>
</dbReference>
<dbReference type="InterPro" id="IPR000531">
    <property type="entry name" value="Beta-barrel_TonB"/>
</dbReference>
<keyword evidence="5 10" id="KW-0732">Signal</keyword>
<reference evidence="12 13" key="1">
    <citation type="submission" date="2020-03" db="EMBL/GenBank/DDBJ databases">
        <title>Genomic Encyclopedia of Type Strains, Phase IV (KMG-IV): sequencing the most valuable type-strain genomes for metagenomic binning, comparative biology and taxonomic classification.</title>
        <authorList>
            <person name="Goeker M."/>
        </authorList>
    </citation>
    <scope>NUCLEOTIDE SEQUENCE [LARGE SCALE GENOMIC DNA]</scope>
    <source>
        <strain evidence="12 13">DSM 105096</strain>
    </source>
</reference>
<dbReference type="EMBL" id="JAATJH010000001">
    <property type="protein sequence ID" value="NJC25337.1"/>
    <property type="molecule type" value="Genomic_DNA"/>
</dbReference>
<dbReference type="SUPFAM" id="SSF56935">
    <property type="entry name" value="Porins"/>
    <property type="match status" value="1"/>
</dbReference>
<keyword evidence="4" id="KW-0812">Transmembrane</keyword>
<evidence type="ECO:0000256" key="8">
    <source>
        <dbReference type="ARBA" id="ARBA00023170"/>
    </source>
</evidence>